<proteinExistence type="predicted"/>
<dbReference type="AlphaFoldDB" id="A0A0E9PSV7"/>
<reference evidence="1" key="1">
    <citation type="submission" date="2014-11" db="EMBL/GenBank/DDBJ databases">
        <authorList>
            <person name="Amaro Gonzalez C."/>
        </authorList>
    </citation>
    <scope>NUCLEOTIDE SEQUENCE</scope>
</reference>
<name>A0A0E9PSV7_ANGAN</name>
<evidence type="ECO:0000313" key="1">
    <source>
        <dbReference type="EMBL" id="JAH07584.1"/>
    </source>
</evidence>
<accession>A0A0E9PSV7</accession>
<reference evidence="1" key="2">
    <citation type="journal article" date="2015" name="Fish Shellfish Immunol.">
        <title>Early steps in the European eel (Anguilla anguilla)-Vibrio vulnificus interaction in the gills: Role of the RtxA13 toxin.</title>
        <authorList>
            <person name="Callol A."/>
            <person name="Pajuelo D."/>
            <person name="Ebbesson L."/>
            <person name="Teles M."/>
            <person name="MacKenzie S."/>
            <person name="Amaro C."/>
        </authorList>
    </citation>
    <scope>NUCLEOTIDE SEQUENCE</scope>
</reference>
<protein>
    <submittedName>
        <fullName evidence="1">Uncharacterized protein</fullName>
    </submittedName>
</protein>
<dbReference type="EMBL" id="GBXM01100993">
    <property type="protein sequence ID" value="JAH07584.1"/>
    <property type="molecule type" value="Transcribed_RNA"/>
</dbReference>
<sequence>MLPKASGETREEWVFLAYVGNLFN</sequence>
<organism evidence="1">
    <name type="scientific">Anguilla anguilla</name>
    <name type="common">European freshwater eel</name>
    <name type="synonym">Muraena anguilla</name>
    <dbReference type="NCBI Taxonomy" id="7936"/>
    <lineage>
        <taxon>Eukaryota</taxon>
        <taxon>Metazoa</taxon>
        <taxon>Chordata</taxon>
        <taxon>Craniata</taxon>
        <taxon>Vertebrata</taxon>
        <taxon>Euteleostomi</taxon>
        <taxon>Actinopterygii</taxon>
        <taxon>Neopterygii</taxon>
        <taxon>Teleostei</taxon>
        <taxon>Anguilliformes</taxon>
        <taxon>Anguillidae</taxon>
        <taxon>Anguilla</taxon>
    </lineage>
</organism>